<dbReference type="InterPro" id="IPR008427">
    <property type="entry name" value="Extracellular_membr_CFEM_dom"/>
</dbReference>
<feature type="domain" description="CFEM" evidence="13">
    <location>
        <begin position="1"/>
        <end position="111"/>
    </location>
</feature>
<sequence>MKSAIVTLAVAGIAAAQNLDGIAPCVKSCIQNALTTVGCTGSMAQIALCACNSQSKLISPVTSCVAANSCDFNDLLKAQSIAAQQCQALATMSVSVPAGASSSSSPAAGTSGTPTSTAAVSSSTPVAGITTPNPSSTYSRSSGSIGTISSAFTTTGAPSSTTVISGAAIAGPAVGAVAALFAAALVV</sequence>
<keyword evidence="8" id="KW-0449">Lipoprotein</keyword>
<keyword evidence="5" id="KW-0336">GPI-anchor</keyword>
<keyword evidence="4" id="KW-0964">Secreted</keyword>
<dbReference type="OrthoDB" id="3559948at2759"/>
<comment type="subcellular location">
    <subcellularLocation>
        <location evidence="1">Membrane</location>
        <topology evidence="1">Lipid-anchor</topology>
        <topology evidence="1">GPI-anchor</topology>
    </subcellularLocation>
    <subcellularLocation>
        <location evidence="2">Secreted</location>
    </subcellularLocation>
</comment>
<name>A0A167VP62_9HYPO</name>
<feature type="signal peptide" evidence="12">
    <location>
        <begin position="1"/>
        <end position="16"/>
    </location>
</feature>
<evidence type="ECO:0000256" key="2">
    <source>
        <dbReference type="ARBA" id="ARBA00004613"/>
    </source>
</evidence>
<evidence type="ECO:0000256" key="7">
    <source>
        <dbReference type="ARBA" id="ARBA00023157"/>
    </source>
</evidence>
<keyword evidence="11" id="KW-0472">Membrane</keyword>
<reference evidence="14 15" key="1">
    <citation type="journal article" date="2016" name="Genome Biol. Evol.">
        <title>Divergent and convergent evolution of fungal pathogenicity.</title>
        <authorList>
            <person name="Shang Y."/>
            <person name="Xiao G."/>
            <person name="Zheng P."/>
            <person name="Cen K."/>
            <person name="Zhan S."/>
            <person name="Wang C."/>
        </authorList>
    </citation>
    <scope>NUCLEOTIDE SEQUENCE [LARGE SCALE GENOMIC DNA]</scope>
    <source>
        <strain evidence="14 15">RCEF 2490</strain>
    </source>
</reference>
<keyword evidence="6 12" id="KW-0732">Signal</keyword>
<dbReference type="AlphaFoldDB" id="A0A167VP62"/>
<keyword evidence="11" id="KW-1133">Transmembrane helix</keyword>
<evidence type="ECO:0000256" key="3">
    <source>
        <dbReference type="ARBA" id="ARBA00010031"/>
    </source>
</evidence>
<dbReference type="Proteomes" id="UP000078544">
    <property type="component" value="Unassembled WGS sequence"/>
</dbReference>
<evidence type="ECO:0000256" key="5">
    <source>
        <dbReference type="ARBA" id="ARBA00022622"/>
    </source>
</evidence>
<evidence type="ECO:0000313" key="15">
    <source>
        <dbReference type="Proteomes" id="UP000078544"/>
    </source>
</evidence>
<evidence type="ECO:0000259" key="13">
    <source>
        <dbReference type="PROSITE" id="PS52012"/>
    </source>
</evidence>
<proteinExistence type="inferred from homology"/>
<keyword evidence="11" id="KW-0812">Transmembrane</keyword>
<comment type="caution">
    <text evidence="9">Lacks conserved residue(s) required for the propagation of feature annotation.</text>
</comment>
<dbReference type="EMBL" id="AZGY01000034">
    <property type="protein sequence ID" value="KZZ87809.1"/>
    <property type="molecule type" value="Genomic_DNA"/>
</dbReference>
<evidence type="ECO:0000256" key="11">
    <source>
        <dbReference type="SAM" id="Phobius"/>
    </source>
</evidence>
<dbReference type="PROSITE" id="PS52012">
    <property type="entry name" value="CFEM"/>
    <property type="match status" value="1"/>
</dbReference>
<protein>
    <recommendedName>
        <fullName evidence="13">CFEM domain-containing protein</fullName>
    </recommendedName>
</protein>
<accession>A0A167VP62</accession>
<gene>
    <name evidence="14" type="ORF">AAL_08312</name>
</gene>
<evidence type="ECO:0000256" key="1">
    <source>
        <dbReference type="ARBA" id="ARBA00004589"/>
    </source>
</evidence>
<keyword evidence="15" id="KW-1185">Reference proteome</keyword>
<evidence type="ECO:0000313" key="14">
    <source>
        <dbReference type="EMBL" id="KZZ87809.1"/>
    </source>
</evidence>
<feature type="transmembrane region" description="Helical" evidence="11">
    <location>
        <begin position="163"/>
        <end position="186"/>
    </location>
</feature>
<comment type="similarity">
    <text evidence="3">Belongs to the RBT5 family.</text>
</comment>
<evidence type="ECO:0000256" key="6">
    <source>
        <dbReference type="ARBA" id="ARBA00022729"/>
    </source>
</evidence>
<keyword evidence="5" id="KW-0325">Glycoprotein</keyword>
<dbReference type="STRING" id="1081109.A0A167VP62"/>
<evidence type="ECO:0000256" key="10">
    <source>
        <dbReference type="SAM" id="MobiDB-lite"/>
    </source>
</evidence>
<comment type="caution">
    <text evidence="14">The sequence shown here is derived from an EMBL/GenBank/DDBJ whole genome shotgun (WGS) entry which is preliminary data.</text>
</comment>
<dbReference type="GO" id="GO:0098552">
    <property type="term" value="C:side of membrane"/>
    <property type="evidence" value="ECO:0007669"/>
    <property type="project" value="UniProtKB-KW"/>
</dbReference>
<keyword evidence="7" id="KW-1015">Disulfide bond</keyword>
<evidence type="ECO:0000256" key="12">
    <source>
        <dbReference type="SAM" id="SignalP"/>
    </source>
</evidence>
<dbReference type="GO" id="GO:0005576">
    <property type="term" value="C:extracellular region"/>
    <property type="evidence" value="ECO:0007669"/>
    <property type="project" value="UniProtKB-SubCell"/>
</dbReference>
<evidence type="ECO:0000256" key="4">
    <source>
        <dbReference type="ARBA" id="ARBA00022525"/>
    </source>
</evidence>
<evidence type="ECO:0000256" key="8">
    <source>
        <dbReference type="ARBA" id="ARBA00023288"/>
    </source>
</evidence>
<feature type="region of interest" description="Disordered" evidence="10">
    <location>
        <begin position="102"/>
        <end position="142"/>
    </location>
</feature>
<evidence type="ECO:0000256" key="9">
    <source>
        <dbReference type="PROSITE-ProRule" id="PRU01356"/>
    </source>
</evidence>
<organism evidence="14 15">
    <name type="scientific">Moelleriella libera RCEF 2490</name>
    <dbReference type="NCBI Taxonomy" id="1081109"/>
    <lineage>
        <taxon>Eukaryota</taxon>
        <taxon>Fungi</taxon>
        <taxon>Dikarya</taxon>
        <taxon>Ascomycota</taxon>
        <taxon>Pezizomycotina</taxon>
        <taxon>Sordariomycetes</taxon>
        <taxon>Hypocreomycetidae</taxon>
        <taxon>Hypocreales</taxon>
        <taxon>Clavicipitaceae</taxon>
        <taxon>Moelleriella</taxon>
    </lineage>
</organism>
<feature type="chain" id="PRO_5007893528" description="CFEM domain-containing protein" evidence="12">
    <location>
        <begin position="17"/>
        <end position="187"/>
    </location>
</feature>